<gene>
    <name evidence="1" type="ORF">UFOVP257_346</name>
</gene>
<evidence type="ECO:0000313" key="1">
    <source>
        <dbReference type="EMBL" id="CAB4133624.1"/>
    </source>
</evidence>
<reference evidence="1" key="1">
    <citation type="submission" date="2020-04" db="EMBL/GenBank/DDBJ databases">
        <authorList>
            <person name="Chiriac C."/>
            <person name="Salcher M."/>
            <person name="Ghai R."/>
            <person name="Kavagutti S V."/>
        </authorList>
    </citation>
    <scope>NUCLEOTIDE SEQUENCE</scope>
</reference>
<sequence>MSKEVIHFKIGLSGTSSSKQPEFKICVNGSEFHHSTLTQNPNITEFFEFDAEIDEGDNSLGIELLNKLPEDTIKDEAENIIEDMLLTIESIEIDDIDLGSLKWAISAYYPIYPEVYLDEDQKQQNEIKNCVHLGWNGTWKLPFSSPFYIWLLEHIHLS</sequence>
<protein>
    <submittedName>
        <fullName evidence="1">Uncharacterized protein</fullName>
    </submittedName>
</protein>
<proteinExistence type="predicted"/>
<dbReference type="EMBL" id="LR796274">
    <property type="protein sequence ID" value="CAB4133624.1"/>
    <property type="molecule type" value="Genomic_DNA"/>
</dbReference>
<organism evidence="1">
    <name type="scientific">uncultured Caudovirales phage</name>
    <dbReference type="NCBI Taxonomy" id="2100421"/>
    <lineage>
        <taxon>Viruses</taxon>
        <taxon>Duplodnaviria</taxon>
        <taxon>Heunggongvirae</taxon>
        <taxon>Uroviricota</taxon>
        <taxon>Caudoviricetes</taxon>
        <taxon>Peduoviridae</taxon>
        <taxon>Maltschvirus</taxon>
        <taxon>Maltschvirus maltsch</taxon>
    </lineage>
</organism>
<name>A0A6J5LGB4_9CAUD</name>
<accession>A0A6J5LGB4</accession>